<dbReference type="InterPro" id="IPR038770">
    <property type="entry name" value="Na+/solute_symporter_sf"/>
</dbReference>
<dbReference type="PIRSF" id="PIRSF026166">
    <property type="entry name" value="UCP026166"/>
    <property type="match status" value="1"/>
</dbReference>
<feature type="transmembrane region" description="Helical" evidence="2">
    <location>
        <begin position="151"/>
        <end position="174"/>
    </location>
</feature>
<feature type="transmembrane region" description="Helical" evidence="2">
    <location>
        <begin position="268"/>
        <end position="290"/>
    </location>
</feature>
<dbReference type="PANTHER" id="PTHR18640">
    <property type="entry name" value="SOLUTE CARRIER FAMILY 10 MEMBER 7"/>
    <property type="match status" value="1"/>
</dbReference>
<feature type="transmembrane region" description="Helical" evidence="2">
    <location>
        <begin position="59"/>
        <end position="77"/>
    </location>
</feature>
<feature type="region of interest" description="Disordered" evidence="1">
    <location>
        <begin position="1"/>
        <end position="25"/>
    </location>
</feature>
<feature type="transmembrane region" description="Helical" evidence="2">
    <location>
        <begin position="89"/>
        <end position="107"/>
    </location>
</feature>
<keyword evidence="4" id="KW-1185">Reference proteome</keyword>
<dbReference type="GO" id="GO:0005886">
    <property type="term" value="C:plasma membrane"/>
    <property type="evidence" value="ECO:0007669"/>
    <property type="project" value="TreeGrafter"/>
</dbReference>
<dbReference type="GeneID" id="28997719"/>
<feature type="transmembrane region" description="Helical" evidence="2">
    <location>
        <begin position="234"/>
        <end position="256"/>
    </location>
</feature>
<dbReference type="Gene3D" id="1.20.1530.20">
    <property type="match status" value="1"/>
</dbReference>
<evidence type="ECO:0000256" key="2">
    <source>
        <dbReference type="SAM" id="Phobius"/>
    </source>
</evidence>
<proteinExistence type="predicted"/>
<accession>A0A163D747</accession>
<reference evidence="4" key="1">
    <citation type="submission" date="2015-06" db="EMBL/GenBank/DDBJ databases">
        <title>Expansion of signal transduction pathways in fungi by whole-genome duplication.</title>
        <authorList>
            <consortium name="DOE Joint Genome Institute"/>
            <person name="Corrochano L.M."/>
            <person name="Kuo A."/>
            <person name="Marcet-Houben M."/>
            <person name="Polaino S."/>
            <person name="Salamov A."/>
            <person name="Villalobos J.M."/>
            <person name="Alvarez M.I."/>
            <person name="Avalos J."/>
            <person name="Benito E.P."/>
            <person name="Benoit I."/>
            <person name="Burger G."/>
            <person name="Camino L.P."/>
            <person name="Canovas D."/>
            <person name="Cerda-Olmedo E."/>
            <person name="Cheng J.-F."/>
            <person name="Dominguez A."/>
            <person name="Elias M."/>
            <person name="Eslava A.P."/>
            <person name="Glaser F."/>
            <person name="Grimwood J."/>
            <person name="Gutierrez G."/>
            <person name="Heitman J."/>
            <person name="Henrissat B."/>
            <person name="Iturriaga E.A."/>
            <person name="Lang B.F."/>
            <person name="Lavin J.L."/>
            <person name="Lee S."/>
            <person name="Li W."/>
            <person name="Lindquist E."/>
            <person name="Lopez-Garcia S."/>
            <person name="Luque E.M."/>
            <person name="Marcos A.T."/>
            <person name="Martin J."/>
            <person name="McCluskey K."/>
            <person name="Medina H.R."/>
            <person name="Miralles-Duran A."/>
            <person name="Miyazaki A."/>
            <person name="Munoz-Torres E."/>
            <person name="Oguiza J.A."/>
            <person name="Ohm R."/>
            <person name="Olmedo M."/>
            <person name="Orejas M."/>
            <person name="Ortiz-Castellanos L."/>
            <person name="Pisabarro A.G."/>
            <person name="Rodriguez-Romero J."/>
            <person name="Ruiz-Herrera J."/>
            <person name="Ruiz-Vazquez R."/>
            <person name="Sanz C."/>
            <person name="Schackwitz W."/>
            <person name="Schmutz J."/>
            <person name="Shahriari M."/>
            <person name="Shelest E."/>
            <person name="Silva-Franco F."/>
            <person name="Soanes D."/>
            <person name="Syed K."/>
            <person name="Tagua V.G."/>
            <person name="Talbot N.J."/>
            <person name="Thon M."/>
            <person name="De vries R.P."/>
            <person name="Wiebenga A."/>
            <person name="Yadav J.S."/>
            <person name="Braun E.L."/>
            <person name="Baker S."/>
            <person name="Garre V."/>
            <person name="Horwitz B."/>
            <person name="Torres-Martinez S."/>
            <person name="Idnurm A."/>
            <person name="Herrera-Estrella A."/>
            <person name="Gabaldon T."/>
            <person name="Grigoriev I.V."/>
        </authorList>
    </citation>
    <scope>NUCLEOTIDE SEQUENCE [LARGE SCALE GENOMIC DNA]</scope>
    <source>
        <strain evidence="4">NRRL 1555(-)</strain>
    </source>
</reference>
<dbReference type="OrthoDB" id="188035at2759"/>
<feature type="transmembrane region" description="Helical" evidence="2">
    <location>
        <begin position="302"/>
        <end position="324"/>
    </location>
</feature>
<dbReference type="Proteomes" id="UP000077315">
    <property type="component" value="Unassembled WGS sequence"/>
</dbReference>
<dbReference type="InParanoid" id="A0A163D747"/>
<feature type="compositionally biased region" description="Polar residues" evidence="1">
    <location>
        <begin position="14"/>
        <end position="25"/>
    </location>
</feature>
<sequence>MADPFNPPQGRGDPNSSGSQAQASHETTPLLADRSTVLASKQTSSTGLVSTLKSIARKYWFILGLGVAIILAAQFPDVGRKGGYIRAEWSIKWGAVILIFLISGLSLKTQTLAETVLRVRLHMLIQIISLAIIPFFVFGLVLLLFKIQLPINSLLLVGVVISASTPTTVSSNVVMTENACGNGASALMNAALGNVLGIFISPLLVSVFQGPLLRATPGGDKDQDGSKPIDFAQVLTQLGLTVLVPLIVGQIIQWIFPTQVARIKARCYLSEVSSVALLTMVWSVFSDTIYAGSFSSIHSTDMLIIVILNAVLYILFSVLCFVLARLPLPAGVRTPWWIERFRYSREDTVAVMYCGATKTVAMGVPLINVIYQDGNPGMIGVLSTPLLMYHIEQLILGNIEVEILKNWVIKGKIADETLVTAARDEEERDA</sequence>
<dbReference type="Pfam" id="PF13593">
    <property type="entry name" value="SBF_like"/>
    <property type="match status" value="1"/>
</dbReference>
<feature type="transmembrane region" description="Helical" evidence="2">
    <location>
        <begin position="119"/>
        <end position="145"/>
    </location>
</feature>
<dbReference type="EMBL" id="KV440992">
    <property type="protein sequence ID" value="OAD69240.1"/>
    <property type="molecule type" value="Genomic_DNA"/>
</dbReference>
<dbReference type="AlphaFoldDB" id="A0A163D747"/>
<gene>
    <name evidence="3" type="ORF">PHYBLDRAFT_172495</name>
</gene>
<dbReference type="RefSeq" id="XP_018287280.1">
    <property type="nucleotide sequence ID" value="XM_018436813.1"/>
</dbReference>
<organism evidence="3 4">
    <name type="scientific">Phycomyces blakesleeanus (strain ATCC 8743b / DSM 1359 / FGSC 10004 / NBRC 33097 / NRRL 1555)</name>
    <dbReference type="NCBI Taxonomy" id="763407"/>
    <lineage>
        <taxon>Eukaryota</taxon>
        <taxon>Fungi</taxon>
        <taxon>Fungi incertae sedis</taxon>
        <taxon>Mucoromycota</taxon>
        <taxon>Mucoromycotina</taxon>
        <taxon>Mucoromycetes</taxon>
        <taxon>Mucorales</taxon>
        <taxon>Phycomycetaceae</taxon>
        <taxon>Phycomyces</taxon>
    </lineage>
</organism>
<keyword evidence="2" id="KW-0812">Transmembrane</keyword>
<dbReference type="InterPro" id="IPR016833">
    <property type="entry name" value="Put_Na-Bile_cotransptr"/>
</dbReference>
<dbReference type="VEuPathDB" id="FungiDB:PHYBLDRAFT_172495"/>
<dbReference type="PANTHER" id="PTHR18640:SF5">
    <property type="entry name" value="SODIUM_BILE ACID COTRANSPORTER 7"/>
    <property type="match status" value="1"/>
</dbReference>
<keyword evidence="2" id="KW-1133">Transmembrane helix</keyword>
<evidence type="ECO:0000313" key="3">
    <source>
        <dbReference type="EMBL" id="OAD69240.1"/>
    </source>
</evidence>
<name>A0A163D747_PHYB8</name>
<evidence type="ECO:0000256" key="1">
    <source>
        <dbReference type="SAM" id="MobiDB-lite"/>
    </source>
</evidence>
<protein>
    <submittedName>
        <fullName evidence="3">Uncharacterized protein</fullName>
    </submittedName>
</protein>
<feature type="transmembrane region" description="Helical" evidence="2">
    <location>
        <begin position="186"/>
        <end position="208"/>
    </location>
</feature>
<keyword evidence="2" id="KW-0472">Membrane</keyword>
<evidence type="ECO:0000313" key="4">
    <source>
        <dbReference type="Proteomes" id="UP000077315"/>
    </source>
</evidence>